<protein>
    <submittedName>
        <fullName evidence="1">HAD family hydrolase</fullName>
    </submittedName>
</protein>
<comment type="caution">
    <text evidence="1">The sequence shown here is derived from an EMBL/GenBank/DDBJ whole genome shotgun (WGS) entry which is preliminary data.</text>
</comment>
<gene>
    <name evidence="1" type="ORF">ACFQ2T_10755</name>
</gene>
<name>A0ABW3PL99_9PROT</name>
<dbReference type="InterPro" id="IPR023214">
    <property type="entry name" value="HAD_sf"/>
</dbReference>
<dbReference type="SFLD" id="SFLDS00003">
    <property type="entry name" value="Haloacid_Dehalogenase"/>
    <property type="match status" value="1"/>
</dbReference>
<dbReference type="PANTHER" id="PTHR43611">
    <property type="entry name" value="ALPHA-D-GLUCOSE 1-PHOSPHATE PHOSPHATASE"/>
    <property type="match status" value="1"/>
</dbReference>
<dbReference type="SUPFAM" id="SSF56784">
    <property type="entry name" value="HAD-like"/>
    <property type="match status" value="1"/>
</dbReference>
<proteinExistence type="predicted"/>
<dbReference type="CDD" id="cd02603">
    <property type="entry name" value="HAD_sEH-N_like"/>
    <property type="match status" value="1"/>
</dbReference>
<dbReference type="InterPro" id="IPR023198">
    <property type="entry name" value="PGP-like_dom2"/>
</dbReference>
<dbReference type="EMBL" id="JBHTLN010000002">
    <property type="protein sequence ID" value="MFD1122985.1"/>
    <property type="molecule type" value="Genomic_DNA"/>
</dbReference>
<keyword evidence="1" id="KW-0378">Hydrolase</keyword>
<dbReference type="Proteomes" id="UP001597206">
    <property type="component" value="Unassembled WGS sequence"/>
</dbReference>
<dbReference type="Gene3D" id="1.10.150.240">
    <property type="entry name" value="Putative phosphatase, domain 2"/>
    <property type="match status" value="1"/>
</dbReference>
<organism evidence="1 2">
    <name type="scientific">Methylophilus flavus</name>
    <dbReference type="NCBI Taxonomy" id="640084"/>
    <lineage>
        <taxon>Bacteria</taxon>
        <taxon>Pseudomonadati</taxon>
        <taxon>Pseudomonadota</taxon>
        <taxon>Betaproteobacteria</taxon>
        <taxon>Nitrosomonadales</taxon>
        <taxon>Methylophilaceae</taxon>
        <taxon>Methylophilus</taxon>
    </lineage>
</organism>
<keyword evidence="2" id="KW-1185">Reference proteome</keyword>
<sequence>MQVVDTIIFDLGNVLIRWDPRFLYKQIFGDDVAAMEYFLTEVCHAEWNERQDKGGLWEDAVAEAIGRHPAHEANIRAYVDRWTEMISGPIEETVVILQQLREMNIRLLAMTNWSHESFPVAEELFHFLSWFEGIVVSGREKIMKPDPAIYKLIIERYQLNPSSTAFIDDSVKNVKAANAQGINGIHFQGAKDLRVQLKTFGIELPPTV</sequence>
<evidence type="ECO:0000313" key="1">
    <source>
        <dbReference type="EMBL" id="MFD1122985.1"/>
    </source>
</evidence>
<dbReference type="Pfam" id="PF00702">
    <property type="entry name" value="Hydrolase"/>
    <property type="match status" value="1"/>
</dbReference>
<dbReference type="RefSeq" id="WP_379034263.1">
    <property type="nucleotide sequence ID" value="NZ_JBHTLN010000002.1"/>
</dbReference>
<dbReference type="SFLD" id="SFLDG01129">
    <property type="entry name" value="C1.5:_HAD__Beta-PGM__Phosphata"/>
    <property type="match status" value="1"/>
</dbReference>
<dbReference type="Gene3D" id="3.40.50.1000">
    <property type="entry name" value="HAD superfamily/HAD-like"/>
    <property type="match status" value="1"/>
</dbReference>
<dbReference type="PANTHER" id="PTHR43611:SF3">
    <property type="entry name" value="FLAVIN MONONUCLEOTIDE HYDROLASE 1, CHLOROPLATIC"/>
    <property type="match status" value="1"/>
</dbReference>
<accession>A0ABW3PL99</accession>
<evidence type="ECO:0000313" key="2">
    <source>
        <dbReference type="Proteomes" id="UP001597206"/>
    </source>
</evidence>
<dbReference type="InterPro" id="IPR006439">
    <property type="entry name" value="HAD-SF_hydro_IA"/>
</dbReference>
<dbReference type="NCBIfam" id="TIGR01509">
    <property type="entry name" value="HAD-SF-IA-v3"/>
    <property type="match status" value="1"/>
</dbReference>
<reference evidence="2" key="1">
    <citation type="journal article" date="2019" name="Int. J. Syst. Evol. Microbiol.">
        <title>The Global Catalogue of Microorganisms (GCM) 10K type strain sequencing project: providing services to taxonomists for standard genome sequencing and annotation.</title>
        <authorList>
            <consortium name="The Broad Institute Genomics Platform"/>
            <consortium name="The Broad Institute Genome Sequencing Center for Infectious Disease"/>
            <person name="Wu L."/>
            <person name="Ma J."/>
        </authorList>
    </citation>
    <scope>NUCLEOTIDE SEQUENCE [LARGE SCALE GENOMIC DNA]</scope>
    <source>
        <strain evidence="2">CCUG 58411</strain>
    </source>
</reference>
<dbReference type="GO" id="GO:0016787">
    <property type="term" value="F:hydrolase activity"/>
    <property type="evidence" value="ECO:0007669"/>
    <property type="project" value="UniProtKB-KW"/>
</dbReference>
<dbReference type="PRINTS" id="PR00413">
    <property type="entry name" value="HADHALOGNASE"/>
</dbReference>
<dbReference type="InterPro" id="IPR036412">
    <property type="entry name" value="HAD-like_sf"/>
</dbReference>